<feature type="domain" description="Helicase C-terminal" evidence="10">
    <location>
        <begin position="308"/>
        <end position="475"/>
    </location>
</feature>
<comment type="catalytic activity">
    <reaction evidence="7">
        <text>ATP + H2O = ADP + phosphate + H(+)</text>
        <dbReference type="Rhea" id="RHEA:13065"/>
        <dbReference type="ChEBI" id="CHEBI:15377"/>
        <dbReference type="ChEBI" id="CHEBI:15378"/>
        <dbReference type="ChEBI" id="CHEBI:30616"/>
        <dbReference type="ChEBI" id="CHEBI:43474"/>
        <dbReference type="ChEBI" id="CHEBI:456216"/>
        <dbReference type="EC" id="3.6.4.13"/>
    </reaction>
</comment>
<dbReference type="InterPro" id="IPR000629">
    <property type="entry name" value="RNA-helicase_DEAD-box_CS"/>
</dbReference>
<name>A0A854QCL2_CRYNE</name>
<dbReference type="InterPro" id="IPR027417">
    <property type="entry name" value="P-loop_NTPase"/>
</dbReference>
<evidence type="ECO:0000256" key="6">
    <source>
        <dbReference type="RuleBase" id="RU000492"/>
    </source>
</evidence>
<evidence type="ECO:0000256" key="2">
    <source>
        <dbReference type="ARBA" id="ARBA00022801"/>
    </source>
</evidence>
<evidence type="ECO:0000256" key="5">
    <source>
        <dbReference type="ARBA" id="ARBA00022884"/>
    </source>
</evidence>
<organism evidence="11 12">
    <name type="scientific">Cryptococcus neoformans Tu259-1</name>
    <dbReference type="NCBI Taxonomy" id="1230072"/>
    <lineage>
        <taxon>Eukaryota</taxon>
        <taxon>Fungi</taxon>
        <taxon>Dikarya</taxon>
        <taxon>Basidiomycota</taxon>
        <taxon>Agaricomycotina</taxon>
        <taxon>Tremellomycetes</taxon>
        <taxon>Tremellales</taxon>
        <taxon>Cryptococcaceae</taxon>
        <taxon>Cryptococcus</taxon>
        <taxon>Cryptococcus neoformans species complex</taxon>
    </lineage>
</organism>
<reference evidence="11 12" key="1">
    <citation type="submission" date="2017-06" db="EMBL/GenBank/DDBJ databases">
        <title>Global population genomics of the pathogenic fungus Cryptococcus neoformans var. grubii.</title>
        <authorList>
            <person name="Cuomo C."/>
            <person name="Litvintseva A."/>
            <person name="Chen Y."/>
            <person name="Young S."/>
            <person name="Zeng Q."/>
            <person name="Chapman S."/>
            <person name="Gujja S."/>
            <person name="Saif S."/>
            <person name="Birren B."/>
        </authorList>
    </citation>
    <scope>NUCLEOTIDE SEQUENCE [LARGE SCALE GENOMIC DNA]</scope>
    <source>
        <strain evidence="11 12">Tu259-1</strain>
    </source>
</reference>
<keyword evidence="1 6" id="KW-0547">Nucleotide-binding</keyword>
<keyword evidence="5 7" id="KW-0694">RNA-binding</keyword>
<dbReference type="PANTHER" id="PTHR24031">
    <property type="entry name" value="RNA HELICASE"/>
    <property type="match status" value="1"/>
</dbReference>
<evidence type="ECO:0000256" key="3">
    <source>
        <dbReference type="ARBA" id="ARBA00022806"/>
    </source>
</evidence>
<dbReference type="SMART" id="SM00490">
    <property type="entry name" value="HELICc"/>
    <property type="match status" value="1"/>
</dbReference>
<dbReference type="CDD" id="cd18787">
    <property type="entry name" value="SF2_C_DEAD"/>
    <property type="match status" value="1"/>
</dbReference>
<evidence type="ECO:0000256" key="1">
    <source>
        <dbReference type="ARBA" id="ARBA00022741"/>
    </source>
</evidence>
<dbReference type="InterPro" id="IPR011545">
    <property type="entry name" value="DEAD/DEAH_box_helicase_dom"/>
</dbReference>
<comment type="domain">
    <text evidence="7">The Q motif is unique to and characteristic of the DEAD box family of RNA helicases and controls ATP binding and hydrolysis.</text>
</comment>
<dbReference type="AlphaFoldDB" id="A0A854QCL2"/>
<dbReference type="SUPFAM" id="SSF52540">
    <property type="entry name" value="P-loop containing nucleoside triphosphate hydrolases"/>
    <property type="match status" value="2"/>
</dbReference>
<keyword evidence="3 6" id="KW-0347">Helicase</keyword>
<evidence type="ECO:0000256" key="8">
    <source>
        <dbReference type="SAM" id="MobiDB-lite"/>
    </source>
</evidence>
<accession>A0A854QCL2</accession>
<dbReference type="EC" id="3.6.4.13" evidence="7"/>
<evidence type="ECO:0000313" key="11">
    <source>
        <dbReference type="EMBL" id="OXG20055.1"/>
    </source>
</evidence>
<dbReference type="PROSITE" id="PS00039">
    <property type="entry name" value="DEAD_ATP_HELICASE"/>
    <property type="match status" value="1"/>
</dbReference>
<dbReference type="Proteomes" id="UP000199727">
    <property type="component" value="Unassembled WGS sequence"/>
</dbReference>
<dbReference type="EMBL" id="AMKT01000049">
    <property type="protein sequence ID" value="OXG20055.1"/>
    <property type="molecule type" value="Genomic_DNA"/>
</dbReference>
<keyword evidence="2 6" id="KW-0378">Hydrolase</keyword>
<proteinExistence type="inferred from homology"/>
<dbReference type="GO" id="GO:0005524">
    <property type="term" value="F:ATP binding"/>
    <property type="evidence" value="ECO:0007669"/>
    <property type="project" value="UniProtKB-UniRule"/>
</dbReference>
<dbReference type="Pfam" id="PF00271">
    <property type="entry name" value="Helicase_C"/>
    <property type="match status" value="1"/>
</dbReference>
<dbReference type="OrthoDB" id="193716at2759"/>
<dbReference type="SMART" id="SM00487">
    <property type="entry name" value="DEXDc"/>
    <property type="match status" value="1"/>
</dbReference>
<dbReference type="InterPro" id="IPR014001">
    <property type="entry name" value="Helicase_ATP-bd"/>
</dbReference>
<sequence length="605" mass="65729">MANTIIPIMSGPPIHGAGRRFKRGGFHAARDQAGPTGSFATTQPGLIVKTTDSTPVRSGINTPAGIDRPRFQDFTGLSPEIFPSLPFETCTEVQAATLPTILAGDDVLAQAKTGTGKTLAFLVPVVQHLLSAPMPPSALTSILILSPTRELAQQINEVAERMSAALNRKFGTRSIVGGTNMDRDIKNLKSKRADILVATPGRLLDLMENGGIKTRFAQLKMIVLDEADRLLDAGFRRELVKIFDYLPAPHVVPRQTLLFSATLPTEVHSIASIALKKDYKFITTLTEEDVNAHEHVKQEFLVISAEDLIPATMEVMRNEESKNKDFKVIAFLPTARAAALFYDVFSSLPISYPVWEIHSRLSQSKRASTTEAFHQARRGVLFSSDVTARGIDVKGVTAVVQIGLPSSSEQYVHRLGRTARAGAEGHGILMLGDFESHFLRDKTLQTFTLHPYPTITPEIMSRSRDAVNKALESVSPESKAQAYQAWLGYYNSHLKSLRWSQADLVRHAGDYARVSLRNGPEPPGLLAKTVSKMGLRGVPGLNIVKEVQKSAGGQGRPQIGKRGRESVIASENALRGGGKGGGRGGRGERGDRGGGGNRRGRWRSA</sequence>
<evidence type="ECO:0000259" key="10">
    <source>
        <dbReference type="PROSITE" id="PS51194"/>
    </source>
</evidence>
<feature type="region of interest" description="Disordered" evidence="8">
    <location>
        <begin position="1"/>
        <end position="21"/>
    </location>
</feature>
<dbReference type="GO" id="GO:0003723">
    <property type="term" value="F:RNA binding"/>
    <property type="evidence" value="ECO:0007669"/>
    <property type="project" value="UniProtKB-UniRule"/>
</dbReference>
<evidence type="ECO:0000313" key="12">
    <source>
        <dbReference type="Proteomes" id="UP000199727"/>
    </source>
</evidence>
<feature type="domain" description="Helicase ATP-binding" evidence="9">
    <location>
        <begin position="98"/>
        <end position="281"/>
    </location>
</feature>
<keyword evidence="4 6" id="KW-0067">ATP-binding</keyword>
<dbReference type="PROSITE" id="PS51192">
    <property type="entry name" value="HELICASE_ATP_BIND_1"/>
    <property type="match status" value="1"/>
</dbReference>
<dbReference type="GO" id="GO:0016787">
    <property type="term" value="F:hydrolase activity"/>
    <property type="evidence" value="ECO:0007669"/>
    <property type="project" value="UniProtKB-KW"/>
</dbReference>
<feature type="region of interest" description="Disordered" evidence="8">
    <location>
        <begin position="549"/>
        <end position="605"/>
    </location>
</feature>
<dbReference type="GO" id="GO:0003724">
    <property type="term" value="F:RNA helicase activity"/>
    <property type="evidence" value="ECO:0007669"/>
    <property type="project" value="UniProtKB-EC"/>
</dbReference>
<comment type="function">
    <text evidence="7">RNA helicase.</text>
</comment>
<dbReference type="PROSITE" id="PS51194">
    <property type="entry name" value="HELICASE_CTER"/>
    <property type="match status" value="1"/>
</dbReference>
<comment type="caution">
    <text evidence="11">The sequence shown here is derived from an EMBL/GenBank/DDBJ whole genome shotgun (WGS) entry which is preliminary data.</text>
</comment>
<comment type="similarity">
    <text evidence="6">Belongs to the DEAD box helicase family.</text>
</comment>
<evidence type="ECO:0000259" key="9">
    <source>
        <dbReference type="PROSITE" id="PS51192"/>
    </source>
</evidence>
<evidence type="ECO:0000256" key="4">
    <source>
        <dbReference type="ARBA" id="ARBA00022840"/>
    </source>
</evidence>
<dbReference type="Gene3D" id="3.40.50.300">
    <property type="entry name" value="P-loop containing nucleotide triphosphate hydrolases"/>
    <property type="match status" value="2"/>
</dbReference>
<dbReference type="InterPro" id="IPR001650">
    <property type="entry name" value="Helicase_C-like"/>
</dbReference>
<gene>
    <name evidence="11" type="ORF">C361_04117</name>
</gene>
<evidence type="ECO:0000256" key="7">
    <source>
        <dbReference type="RuleBase" id="RU365068"/>
    </source>
</evidence>
<protein>
    <recommendedName>
        <fullName evidence="7">ATP-dependent RNA helicase</fullName>
        <ecNumber evidence="7">3.6.4.13</ecNumber>
    </recommendedName>
</protein>
<dbReference type="Pfam" id="PF00270">
    <property type="entry name" value="DEAD"/>
    <property type="match status" value="1"/>
</dbReference>
<feature type="compositionally biased region" description="Gly residues" evidence="8">
    <location>
        <begin position="575"/>
        <end position="584"/>
    </location>
</feature>